<keyword evidence="2" id="KW-0722">Serine protease inhibitor</keyword>
<dbReference type="SUPFAM" id="SSF56574">
    <property type="entry name" value="Serpins"/>
    <property type="match status" value="1"/>
</dbReference>
<evidence type="ECO:0000256" key="4">
    <source>
        <dbReference type="SAM" id="SignalP"/>
    </source>
</evidence>
<dbReference type="GO" id="GO:0004867">
    <property type="term" value="F:serine-type endopeptidase inhibitor activity"/>
    <property type="evidence" value="ECO:0007669"/>
    <property type="project" value="UniProtKB-KW"/>
</dbReference>
<dbReference type="InterPro" id="IPR023796">
    <property type="entry name" value="Serpin_dom"/>
</dbReference>
<organism evidence="6 7">
    <name type="scientific">Pyrocoelia pectoralis</name>
    <dbReference type="NCBI Taxonomy" id="417401"/>
    <lineage>
        <taxon>Eukaryota</taxon>
        <taxon>Metazoa</taxon>
        <taxon>Ecdysozoa</taxon>
        <taxon>Arthropoda</taxon>
        <taxon>Hexapoda</taxon>
        <taxon>Insecta</taxon>
        <taxon>Pterygota</taxon>
        <taxon>Neoptera</taxon>
        <taxon>Endopterygota</taxon>
        <taxon>Coleoptera</taxon>
        <taxon>Polyphaga</taxon>
        <taxon>Elateriformia</taxon>
        <taxon>Elateroidea</taxon>
        <taxon>Lampyridae</taxon>
        <taxon>Lampyrinae</taxon>
        <taxon>Pyrocoelia</taxon>
    </lineage>
</organism>
<dbReference type="InterPro" id="IPR042185">
    <property type="entry name" value="Serpin_sf_2"/>
</dbReference>
<dbReference type="Proteomes" id="UP001329430">
    <property type="component" value="Chromosome 9"/>
</dbReference>
<feature type="domain" description="Serpin" evidence="5">
    <location>
        <begin position="43"/>
        <end position="409"/>
    </location>
</feature>
<feature type="signal peptide" evidence="4">
    <location>
        <begin position="1"/>
        <end position="23"/>
    </location>
</feature>
<comment type="caution">
    <text evidence="6">The sequence shown here is derived from an EMBL/GenBank/DDBJ whole genome shotgun (WGS) entry which is preliminary data.</text>
</comment>
<dbReference type="PANTHER" id="PTHR11461:SF367">
    <property type="entry name" value="GH21475P-RELATED"/>
    <property type="match status" value="1"/>
</dbReference>
<keyword evidence="4" id="KW-0732">Signal</keyword>
<accession>A0AAN7Z831</accession>
<dbReference type="Gene3D" id="2.30.39.10">
    <property type="entry name" value="Alpha-1-antitrypsin, domain 1"/>
    <property type="match status" value="1"/>
</dbReference>
<evidence type="ECO:0000256" key="3">
    <source>
        <dbReference type="RuleBase" id="RU000411"/>
    </source>
</evidence>
<protein>
    <recommendedName>
        <fullName evidence="5">Serpin domain-containing protein</fullName>
    </recommendedName>
</protein>
<dbReference type="GO" id="GO:0005615">
    <property type="term" value="C:extracellular space"/>
    <property type="evidence" value="ECO:0007669"/>
    <property type="project" value="InterPro"/>
</dbReference>
<gene>
    <name evidence="6" type="ORF">RI129_011812</name>
</gene>
<evidence type="ECO:0000259" key="5">
    <source>
        <dbReference type="SMART" id="SM00093"/>
    </source>
</evidence>
<dbReference type="InterPro" id="IPR000215">
    <property type="entry name" value="Serpin_fam"/>
</dbReference>
<dbReference type="InterPro" id="IPR042178">
    <property type="entry name" value="Serpin_sf_1"/>
</dbReference>
<keyword evidence="1" id="KW-0646">Protease inhibitor</keyword>
<dbReference type="InterPro" id="IPR036186">
    <property type="entry name" value="Serpin_sf"/>
</dbReference>
<dbReference type="PANTHER" id="PTHR11461">
    <property type="entry name" value="SERINE PROTEASE INHIBITOR, SERPIN"/>
    <property type="match status" value="1"/>
</dbReference>
<evidence type="ECO:0000256" key="2">
    <source>
        <dbReference type="ARBA" id="ARBA00022900"/>
    </source>
</evidence>
<dbReference type="SMART" id="SM00093">
    <property type="entry name" value="SERPIN"/>
    <property type="match status" value="1"/>
</dbReference>
<dbReference type="EMBL" id="JAVRBK010000009">
    <property type="protein sequence ID" value="KAK5639320.1"/>
    <property type="molecule type" value="Genomic_DNA"/>
</dbReference>
<evidence type="ECO:0000256" key="1">
    <source>
        <dbReference type="ARBA" id="ARBA00022690"/>
    </source>
</evidence>
<evidence type="ECO:0000313" key="7">
    <source>
        <dbReference type="Proteomes" id="UP001329430"/>
    </source>
</evidence>
<name>A0AAN7Z831_9COLE</name>
<reference evidence="6 7" key="1">
    <citation type="journal article" date="2024" name="Insects">
        <title>An Improved Chromosome-Level Genome Assembly of the Firefly Pyrocoelia pectoralis.</title>
        <authorList>
            <person name="Fu X."/>
            <person name="Meyer-Rochow V.B."/>
            <person name="Ballantyne L."/>
            <person name="Zhu X."/>
        </authorList>
    </citation>
    <scope>NUCLEOTIDE SEQUENCE [LARGE SCALE GENOMIC DNA]</scope>
    <source>
        <strain evidence="6">XCY_ONT2</strain>
    </source>
</reference>
<dbReference type="AlphaFoldDB" id="A0AAN7Z831"/>
<keyword evidence="7" id="KW-1185">Reference proteome</keyword>
<feature type="chain" id="PRO_5043037374" description="Serpin domain-containing protein" evidence="4">
    <location>
        <begin position="24"/>
        <end position="417"/>
    </location>
</feature>
<dbReference type="Gene3D" id="3.30.497.10">
    <property type="entry name" value="Antithrombin, subunit I, domain 2"/>
    <property type="match status" value="1"/>
</dbReference>
<dbReference type="Pfam" id="PF00079">
    <property type="entry name" value="Serpin"/>
    <property type="match status" value="1"/>
</dbReference>
<comment type="similarity">
    <text evidence="3">Belongs to the serpin family.</text>
</comment>
<sequence length="417" mass="46773">MGYLKCQLGTCLLAATIFTYAWAQGNELAAVRDVSSSLNQFAMKLLAETSDQVGDGLNLALSPYTIWSLLAIITEGANGATAQQLEQVLGLPSNKEPFRRNYKSFTKYLQQKTEDVQLDLNGAIFTTKEQNLNRAYQTLVKSFYGVDIMPTNFTNLKEAVTMINAYVSQATKNRIRNFVKLDDVINAEIMLVSTLFFKGRWKIPFNKTATFADKFYDSAGGLRGSVQMMYQVGEFPYTILNGLRAHAVELPFGQGDRMSLVVVLPQKGERLNTVLRQLSNMPFNNILDSLEVAEQQFGQELVQVYLPRFLLHSELNLNQILDRMGIRDVFNPDKVDLLGIFPHYLYISRVIHEAKIEVNEEGAEASAATGASLQNKIPPPKFHANRDFAYFIVDKPTRSIMFAGKVTNPKEICDTCA</sequence>
<evidence type="ECO:0000313" key="6">
    <source>
        <dbReference type="EMBL" id="KAK5639320.1"/>
    </source>
</evidence>
<proteinExistence type="inferred from homology"/>
<dbReference type="CDD" id="cd19598">
    <property type="entry name" value="serpin77Ba-like_insects"/>
    <property type="match status" value="1"/>
</dbReference>